<organism evidence="3 4">
    <name type="scientific">Calocera cornea HHB12733</name>
    <dbReference type="NCBI Taxonomy" id="1353952"/>
    <lineage>
        <taxon>Eukaryota</taxon>
        <taxon>Fungi</taxon>
        <taxon>Dikarya</taxon>
        <taxon>Basidiomycota</taxon>
        <taxon>Agaricomycotina</taxon>
        <taxon>Dacrymycetes</taxon>
        <taxon>Dacrymycetales</taxon>
        <taxon>Dacrymycetaceae</taxon>
        <taxon>Calocera</taxon>
    </lineage>
</organism>
<dbReference type="AlphaFoldDB" id="A0A165IEC9"/>
<keyword evidence="4" id="KW-1185">Reference proteome</keyword>
<proteinExistence type="predicted"/>
<dbReference type="Pfam" id="PF24355">
    <property type="entry name" value="DUF7514"/>
    <property type="match status" value="1"/>
</dbReference>
<name>A0A165IEC9_9BASI</name>
<dbReference type="EMBL" id="KV423931">
    <property type="protein sequence ID" value="KZT60459.1"/>
    <property type="molecule type" value="Genomic_DNA"/>
</dbReference>
<protein>
    <recommendedName>
        <fullName evidence="2">DUF7514 domain-containing protein</fullName>
    </recommendedName>
</protein>
<feature type="region of interest" description="Disordered" evidence="1">
    <location>
        <begin position="107"/>
        <end position="130"/>
    </location>
</feature>
<dbReference type="Proteomes" id="UP000076842">
    <property type="component" value="Unassembled WGS sequence"/>
</dbReference>
<dbReference type="InterPro" id="IPR055936">
    <property type="entry name" value="DUF7514"/>
</dbReference>
<sequence>MGQAVSSSSAYACPQCRAPFAQSAKHCTQCGYANPIFLEAARYGVLSSSRSSEDRALAAHDAGPDGVPCAYCHWPIRRGQMYCQECGHPQPVTEPDPAWTPRTRQQMLRRPSASAAAAARREDPPQTEDMRRAEVPHPMGVEALVTPTGKATRKLEALSNAIFALLTAPGSNAVTQSHSRKPLIDIPRLQYLEQKLGRRPEYMLSALHPSAVLAVYKSMALEHALVPFPPPAQHIEAPCLTRLGLMQYLQHGILYDPHEAVRELRQLLADTPDLPGPPPWLASAQVHAGLIPAGSKGAWFIEENMALSKPHPVAQSKQERMLAELDQLGFNLPGTPSAAPHGHRRQRSSAANIPVPGPNADAALTPGTPFLSPNPYTAWPWGAAGYFPSPYMYPPALPASPYGWAAYPPHPYSPQRSPYRLSPGLPQQELYNYGGGPGAGAGARTSPGRQHVGHSDDAWDYRDYEDIR</sequence>
<feature type="domain" description="DUF7514" evidence="2">
    <location>
        <begin position="144"/>
        <end position="272"/>
    </location>
</feature>
<accession>A0A165IEC9</accession>
<evidence type="ECO:0000256" key="1">
    <source>
        <dbReference type="SAM" id="MobiDB-lite"/>
    </source>
</evidence>
<dbReference type="OrthoDB" id="10384129at2759"/>
<reference evidence="3 4" key="1">
    <citation type="journal article" date="2016" name="Mol. Biol. Evol.">
        <title>Comparative Genomics of Early-Diverging Mushroom-Forming Fungi Provides Insights into the Origins of Lignocellulose Decay Capabilities.</title>
        <authorList>
            <person name="Nagy L.G."/>
            <person name="Riley R."/>
            <person name="Tritt A."/>
            <person name="Adam C."/>
            <person name="Daum C."/>
            <person name="Floudas D."/>
            <person name="Sun H."/>
            <person name="Yadav J.S."/>
            <person name="Pangilinan J."/>
            <person name="Larsson K.H."/>
            <person name="Matsuura K."/>
            <person name="Barry K."/>
            <person name="Labutti K."/>
            <person name="Kuo R."/>
            <person name="Ohm R.A."/>
            <person name="Bhattacharya S.S."/>
            <person name="Shirouzu T."/>
            <person name="Yoshinaga Y."/>
            <person name="Martin F.M."/>
            <person name="Grigoriev I.V."/>
            <person name="Hibbett D.S."/>
        </authorList>
    </citation>
    <scope>NUCLEOTIDE SEQUENCE [LARGE SCALE GENOMIC DNA]</scope>
    <source>
        <strain evidence="3 4">HHB12733</strain>
    </source>
</reference>
<evidence type="ECO:0000313" key="4">
    <source>
        <dbReference type="Proteomes" id="UP000076842"/>
    </source>
</evidence>
<dbReference type="InParanoid" id="A0A165IEC9"/>
<feature type="compositionally biased region" description="Basic and acidic residues" evidence="1">
    <location>
        <begin position="119"/>
        <end position="130"/>
    </location>
</feature>
<evidence type="ECO:0000313" key="3">
    <source>
        <dbReference type="EMBL" id="KZT60459.1"/>
    </source>
</evidence>
<feature type="region of interest" description="Disordered" evidence="1">
    <location>
        <begin position="331"/>
        <end position="357"/>
    </location>
</feature>
<gene>
    <name evidence="3" type="ORF">CALCODRAFT_480744</name>
</gene>
<feature type="region of interest" description="Disordered" evidence="1">
    <location>
        <begin position="432"/>
        <end position="459"/>
    </location>
</feature>
<evidence type="ECO:0000259" key="2">
    <source>
        <dbReference type="Pfam" id="PF24355"/>
    </source>
</evidence>
<feature type="compositionally biased region" description="Low complexity" evidence="1">
    <location>
        <begin position="109"/>
        <end position="118"/>
    </location>
</feature>